<protein>
    <submittedName>
        <fullName evidence="1">Uncharacterized protein</fullName>
    </submittedName>
</protein>
<sequence>MMDEWKKQEEQLQGNAHYQAYLKVRALFSRICEVDNPIKNDDFKMQVYLDTLYRLNHIDDNDFMAKLMSYEFDLFFTLPDRPAKIDTLLSHHTLRRIPHANEMLEAMQKSRLGMYEVIARDDATGIVTFKDVYTKKTIAVTDTHIMPSMGAPLILLTRIVTFEGISFLSNFAMPFLSNKKVRNFIRQEKDIFKEGRTDEIMLDGYNLYREVGEKLQTFVFNPATNNMEMVDEEE</sequence>
<accession>A0A3G9JS83</accession>
<reference evidence="1 2" key="1">
    <citation type="submission" date="2018-11" db="EMBL/GenBank/DDBJ databases">
        <title>Novel Erysipelotrichaceae bacterium isolated from small intestine of a swine.</title>
        <authorList>
            <person name="Kim J.S."/>
            <person name="Choe H."/>
            <person name="Lee Y.R."/>
            <person name="Kim K.M."/>
            <person name="Park D.S."/>
        </authorList>
    </citation>
    <scope>NUCLEOTIDE SEQUENCE [LARGE SCALE GENOMIC DNA]</scope>
    <source>
        <strain evidence="1 2">SG0102</strain>
    </source>
</reference>
<dbReference type="Pfam" id="PF25948">
    <property type="entry name" value="DUF7986"/>
    <property type="match status" value="1"/>
</dbReference>
<keyword evidence="2" id="KW-1185">Reference proteome</keyword>
<evidence type="ECO:0000313" key="2">
    <source>
        <dbReference type="Proteomes" id="UP000268059"/>
    </source>
</evidence>
<dbReference type="AlphaFoldDB" id="A0A3G9JS83"/>
<dbReference type="EMBL" id="AP019309">
    <property type="protein sequence ID" value="BBH27913.1"/>
    <property type="molecule type" value="Genomic_DNA"/>
</dbReference>
<evidence type="ECO:0000313" key="1">
    <source>
        <dbReference type="EMBL" id="BBH27913.1"/>
    </source>
</evidence>
<organism evidence="1 2">
    <name type="scientific">Intestinibaculum porci</name>
    <dbReference type="NCBI Taxonomy" id="2487118"/>
    <lineage>
        <taxon>Bacteria</taxon>
        <taxon>Bacillati</taxon>
        <taxon>Bacillota</taxon>
        <taxon>Erysipelotrichia</taxon>
        <taxon>Erysipelotrichales</taxon>
        <taxon>Erysipelotrichaceae</taxon>
        <taxon>Intestinibaculum</taxon>
    </lineage>
</organism>
<dbReference type="InParanoid" id="A0A3G9JS83"/>
<name>A0A3G9JS83_9FIRM</name>
<dbReference type="Proteomes" id="UP000268059">
    <property type="component" value="Chromosome"/>
</dbReference>
<dbReference type="KEGG" id="ebm:SG0102_28470"/>
<proteinExistence type="predicted"/>
<gene>
    <name evidence="1" type="ORF">SG0102_28470</name>
</gene>
<dbReference type="InterPro" id="IPR058292">
    <property type="entry name" value="DUF7986"/>
</dbReference>